<evidence type="ECO:0000259" key="9">
    <source>
        <dbReference type="Pfam" id="PF00692"/>
    </source>
</evidence>
<dbReference type="Proteomes" id="UP000440694">
    <property type="component" value="Unassembled WGS sequence"/>
</dbReference>
<dbReference type="GO" id="GO:0006226">
    <property type="term" value="P:dUMP biosynthetic process"/>
    <property type="evidence" value="ECO:0007669"/>
    <property type="project" value="UniProtKB-UniRule"/>
</dbReference>
<dbReference type="InterPro" id="IPR029054">
    <property type="entry name" value="dUTPase-like"/>
</dbReference>
<evidence type="ECO:0000256" key="8">
    <source>
        <dbReference type="SAM" id="MobiDB-lite"/>
    </source>
</evidence>
<comment type="cofactor">
    <cofactor evidence="7">
        <name>Mg(2+)</name>
        <dbReference type="ChEBI" id="CHEBI:18420"/>
    </cofactor>
</comment>
<dbReference type="GO" id="GO:0046081">
    <property type="term" value="P:dUTP catabolic process"/>
    <property type="evidence" value="ECO:0007669"/>
    <property type="project" value="InterPro"/>
</dbReference>
<name>A0A6I3KJP6_9HYPH</name>
<dbReference type="NCBIfam" id="NF001862">
    <property type="entry name" value="PRK00601.1"/>
    <property type="match status" value="1"/>
</dbReference>
<comment type="function">
    <text evidence="7">This enzyme is involved in nucleotide metabolism: it produces dUMP, the immediate precursor of thymidine nucleotides and it decreases the intracellular concentration of dUTP so that uracil cannot be incorporated into DNA.</text>
</comment>
<evidence type="ECO:0000256" key="6">
    <source>
        <dbReference type="ARBA" id="ARBA00047686"/>
    </source>
</evidence>
<dbReference type="GO" id="GO:0000287">
    <property type="term" value="F:magnesium ion binding"/>
    <property type="evidence" value="ECO:0007669"/>
    <property type="project" value="UniProtKB-UniRule"/>
</dbReference>
<evidence type="ECO:0000313" key="11">
    <source>
        <dbReference type="Proteomes" id="UP000440694"/>
    </source>
</evidence>
<reference evidence="10 11" key="1">
    <citation type="submission" date="2019-11" db="EMBL/GenBank/DDBJ databases">
        <title>Identification of a novel strain.</title>
        <authorList>
            <person name="Xu Q."/>
            <person name="Wang G."/>
        </authorList>
    </citation>
    <scope>NUCLEOTIDE SEQUENCE [LARGE SCALE GENOMIC DNA]</scope>
    <source>
        <strain evidence="11">xq</strain>
    </source>
</reference>
<proteinExistence type="inferred from homology"/>
<accession>A0A6I3KJP6</accession>
<feature type="compositionally biased region" description="Basic and acidic residues" evidence="8">
    <location>
        <begin position="163"/>
        <end position="179"/>
    </location>
</feature>
<feature type="binding site" evidence="7">
    <location>
        <begin position="81"/>
        <end position="83"/>
    </location>
    <ligand>
        <name>substrate</name>
    </ligand>
</feature>
<dbReference type="HAMAP" id="MF_00116">
    <property type="entry name" value="dUTPase_bact"/>
    <property type="match status" value="1"/>
</dbReference>
<protein>
    <recommendedName>
        <fullName evidence="7">Deoxyuridine 5'-triphosphate nucleotidohydrolase</fullName>
        <shortName evidence="7">dUTPase</shortName>
        <ecNumber evidence="7">3.6.1.23</ecNumber>
    </recommendedName>
    <alternativeName>
        <fullName evidence="7">dUTP pyrophosphatase</fullName>
    </alternativeName>
</protein>
<feature type="region of interest" description="Disordered" evidence="8">
    <location>
        <begin position="154"/>
        <end position="200"/>
    </location>
</feature>
<dbReference type="NCBIfam" id="TIGR00576">
    <property type="entry name" value="dut"/>
    <property type="match status" value="1"/>
</dbReference>
<dbReference type="UniPathway" id="UPA00610">
    <property type="reaction ID" value="UER00666"/>
</dbReference>
<evidence type="ECO:0000256" key="4">
    <source>
        <dbReference type="ARBA" id="ARBA00022842"/>
    </source>
</evidence>
<dbReference type="GO" id="GO:0004170">
    <property type="term" value="F:dUTP diphosphatase activity"/>
    <property type="evidence" value="ECO:0007669"/>
    <property type="project" value="UniProtKB-UniRule"/>
</dbReference>
<feature type="binding site" evidence="7">
    <location>
        <begin position="98"/>
        <end position="100"/>
    </location>
    <ligand>
        <name>substrate</name>
    </ligand>
</feature>
<feature type="binding site" evidence="7">
    <location>
        <position position="94"/>
    </location>
    <ligand>
        <name>substrate</name>
    </ligand>
</feature>
<comment type="similarity">
    <text evidence="1 7">Belongs to the dUTPase family.</text>
</comment>
<dbReference type="InterPro" id="IPR033704">
    <property type="entry name" value="dUTPase_trimeric"/>
</dbReference>
<evidence type="ECO:0000256" key="5">
    <source>
        <dbReference type="ARBA" id="ARBA00023080"/>
    </source>
</evidence>
<keyword evidence="5 7" id="KW-0546">Nucleotide metabolism</keyword>
<organism evidence="10 11">
    <name type="scientific">Hyphomicrobium album</name>
    <dbReference type="NCBI Taxonomy" id="2665159"/>
    <lineage>
        <taxon>Bacteria</taxon>
        <taxon>Pseudomonadati</taxon>
        <taxon>Pseudomonadota</taxon>
        <taxon>Alphaproteobacteria</taxon>
        <taxon>Hyphomicrobiales</taxon>
        <taxon>Hyphomicrobiaceae</taxon>
        <taxon>Hyphomicrobium</taxon>
    </lineage>
</organism>
<dbReference type="Gene3D" id="2.70.40.10">
    <property type="match status" value="1"/>
</dbReference>
<dbReference type="SUPFAM" id="SSF51283">
    <property type="entry name" value="dUTPase-like"/>
    <property type="match status" value="1"/>
</dbReference>
<dbReference type="EMBL" id="WMBQ01000001">
    <property type="protein sequence ID" value="MTD94573.1"/>
    <property type="molecule type" value="Genomic_DNA"/>
</dbReference>
<dbReference type="FunFam" id="2.70.40.10:FF:000002">
    <property type="entry name" value="dUTP diphosphatase"/>
    <property type="match status" value="1"/>
</dbReference>
<evidence type="ECO:0000256" key="2">
    <source>
        <dbReference type="ARBA" id="ARBA00022723"/>
    </source>
</evidence>
<feature type="domain" description="dUTPase-like" evidence="9">
    <location>
        <begin position="28"/>
        <end position="160"/>
    </location>
</feature>
<comment type="caution">
    <text evidence="10">The sequence shown here is derived from an EMBL/GenBank/DDBJ whole genome shotgun (WGS) entry which is preliminary data.</text>
</comment>
<comment type="catalytic activity">
    <reaction evidence="6 7">
        <text>dUTP + H2O = dUMP + diphosphate + H(+)</text>
        <dbReference type="Rhea" id="RHEA:10248"/>
        <dbReference type="ChEBI" id="CHEBI:15377"/>
        <dbReference type="ChEBI" id="CHEBI:15378"/>
        <dbReference type="ChEBI" id="CHEBI:33019"/>
        <dbReference type="ChEBI" id="CHEBI:61555"/>
        <dbReference type="ChEBI" id="CHEBI:246422"/>
        <dbReference type="EC" id="3.6.1.23"/>
    </reaction>
</comment>
<evidence type="ECO:0000256" key="1">
    <source>
        <dbReference type="ARBA" id="ARBA00006581"/>
    </source>
</evidence>
<gene>
    <name evidence="7" type="primary">dut</name>
    <name evidence="10" type="ORF">GIW81_09545</name>
</gene>
<evidence type="ECO:0000256" key="3">
    <source>
        <dbReference type="ARBA" id="ARBA00022801"/>
    </source>
</evidence>
<comment type="pathway">
    <text evidence="7">Pyrimidine metabolism; dUMP biosynthesis; dUMP from dCTP (dUTP route): step 2/2.</text>
</comment>
<dbReference type="PANTHER" id="PTHR11241">
    <property type="entry name" value="DEOXYURIDINE 5'-TRIPHOSPHATE NUCLEOTIDOHYDROLASE"/>
    <property type="match status" value="1"/>
</dbReference>
<keyword evidence="3 7" id="KW-0378">Hydrolase</keyword>
<dbReference type="PANTHER" id="PTHR11241:SF0">
    <property type="entry name" value="DEOXYURIDINE 5'-TRIPHOSPHATE NUCLEOTIDOHYDROLASE"/>
    <property type="match status" value="1"/>
</dbReference>
<dbReference type="InterPro" id="IPR008181">
    <property type="entry name" value="dUTPase"/>
</dbReference>
<keyword evidence="4 7" id="KW-0460">Magnesium</keyword>
<sequence length="200" mass="20805">MTTARRPGKSGAGVRVGVVRLAHGRSLPLPAYQTKGAAGLDLLAALDVQAPMTLAPGARVLVPTGLIIELPPGYEAQVRPRSGLALNYGVTVLNSPGTIDCDYRGEVRVILANLGQAPFEIRRGERIAQLVVSPVTHAELIEVIAVTETARGAGGFGSTGKSGAKENERSRKAVPEKKSIPSPASGSKKTRSAKAGARNR</sequence>
<dbReference type="InterPro" id="IPR036157">
    <property type="entry name" value="dUTPase-like_sf"/>
</dbReference>
<dbReference type="CDD" id="cd07557">
    <property type="entry name" value="trimeric_dUTPase"/>
    <property type="match status" value="1"/>
</dbReference>
<feature type="compositionally biased region" description="Basic residues" evidence="8">
    <location>
        <begin position="188"/>
        <end position="200"/>
    </location>
</feature>
<comment type="caution">
    <text evidence="7">Lacks conserved residue(s) required for the propagation of feature annotation.</text>
</comment>
<keyword evidence="11" id="KW-1185">Reference proteome</keyword>
<dbReference type="RefSeq" id="WP_154738981.1">
    <property type="nucleotide sequence ID" value="NZ_WMBQ01000001.1"/>
</dbReference>
<keyword evidence="2 7" id="KW-0479">Metal-binding</keyword>
<dbReference type="EC" id="3.6.1.23" evidence="7"/>
<dbReference type="Pfam" id="PF00692">
    <property type="entry name" value="dUTPase"/>
    <property type="match status" value="1"/>
</dbReference>
<evidence type="ECO:0000313" key="10">
    <source>
        <dbReference type="EMBL" id="MTD94573.1"/>
    </source>
</evidence>
<evidence type="ECO:0000256" key="7">
    <source>
        <dbReference type="HAMAP-Rule" id="MF_00116"/>
    </source>
</evidence>
<dbReference type="AlphaFoldDB" id="A0A6I3KJP6"/>